<protein>
    <submittedName>
        <fullName evidence="2">GNAT family N-acetyltransferase</fullName>
    </submittedName>
</protein>
<dbReference type="InterPro" id="IPR000182">
    <property type="entry name" value="GNAT_dom"/>
</dbReference>
<dbReference type="InterPro" id="IPR016181">
    <property type="entry name" value="Acyl_CoA_acyltransferase"/>
</dbReference>
<evidence type="ECO:0000313" key="2">
    <source>
        <dbReference type="EMBL" id="AXI01949.1"/>
    </source>
</evidence>
<dbReference type="CDD" id="cd04301">
    <property type="entry name" value="NAT_SF"/>
    <property type="match status" value="1"/>
</dbReference>
<gene>
    <name evidence="2" type="ORF">HYN46_03125</name>
</gene>
<dbReference type="KEGG" id="mbah:HYN46_03125"/>
<evidence type="ECO:0000313" key="3">
    <source>
        <dbReference type="Proteomes" id="UP000253940"/>
    </source>
</evidence>
<feature type="domain" description="N-acetyltransferase" evidence="1">
    <location>
        <begin position="10"/>
        <end position="170"/>
    </location>
</feature>
<evidence type="ECO:0000259" key="1">
    <source>
        <dbReference type="PROSITE" id="PS51186"/>
    </source>
</evidence>
<sequence>MHTLIELQVILASDLTSSDHQAIRDLCTRAYGEDVWCDYDYLNSAYHVIGRDGVNIVSHALWVDRFLVVGQGVPLKTAYVEYVATEPTRQGQGLASQLLKFLIDYIQNDELQFIEPQVTTSRYQLAALYPEDSEFYARLGWELWQGDLFIRQDQQLIATPDDEVMIHRLVTTPNLSLADSLSAEWRIGELW</sequence>
<dbReference type="GO" id="GO:0016747">
    <property type="term" value="F:acyltransferase activity, transferring groups other than amino-acyl groups"/>
    <property type="evidence" value="ECO:0007669"/>
    <property type="project" value="InterPro"/>
</dbReference>
<keyword evidence="3" id="KW-1185">Reference proteome</keyword>
<dbReference type="SUPFAM" id="SSF55729">
    <property type="entry name" value="Acyl-CoA N-acyltransferases (Nat)"/>
    <property type="match status" value="1"/>
</dbReference>
<dbReference type="Pfam" id="PF13527">
    <property type="entry name" value="Acetyltransf_9"/>
    <property type="match status" value="1"/>
</dbReference>
<organism evidence="2 3">
    <name type="scientific">Aquirhabdus parva</name>
    <dbReference type="NCBI Taxonomy" id="2283318"/>
    <lineage>
        <taxon>Bacteria</taxon>
        <taxon>Pseudomonadati</taxon>
        <taxon>Pseudomonadota</taxon>
        <taxon>Gammaproteobacteria</taxon>
        <taxon>Moraxellales</taxon>
        <taxon>Moraxellaceae</taxon>
        <taxon>Aquirhabdus</taxon>
    </lineage>
</organism>
<dbReference type="RefSeq" id="WP_114898059.1">
    <property type="nucleotide sequence ID" value="NZ_CP031222.1"/>
</dbReference>
<dbReference type="Proteomes" id="UP000253940">
    <property type="component" value="Chromosome"/>
</dbReference>
<dbReference type="AlphaFoldDB" id="A0A345P3U0"/>
<reference evidence="2 3" key="1">
    <citation type="submission" date="2018-07" db="EMBL/GenBank/DDBJ databases">
        <title>Genome sequencing of Moraxellaceae gen. HYN0046.</title>
        <authorList>
            <person name="Kim M."/>
            <person name="Yi H."/>
        </authorList>
    </citation>
    <scope>NUCLEOTIDE SEQUENCE [LARGE SCALE GENOMIC DNA]</scope>
    <source>
        <strain evidence="2 3">HYN0046</strain>
    </source>
</reference>
<name>A0A345P3U0_9GAMM</name>
<dbReference type="PROSITE" id="PS51186">
    <property type="entry name" value="GNAT"/>
    <property type="match status" value="1"/>
</dbReference>
<dbReference type="Gene3D" id="3.40.630.30">
    <property type="match status" value="1"/>
</dbReference>
<keyword evidence="2" id="KW-0808">Transferase</keyword>
<proteinExistence type="predicted"/>
<accession>A0A345P3U0</accession>
<dbReference type="EMBL" id="CP031222">
    <property type="protein sequence ID" value="AXI01949.1"/>
    <property type="molecule type" value="Genomic_DNA"/>
</dbReference>
<dbReference type="OrthoDB" id="70281at2"/>